<sequence>MKCGGGFSKHNALLLLLLSMATIMAIETGVVQGQSTVTCTKLLSPCSRRVFKCPAECPLTRPSNPYAKACFLDCNSPVCQPVCRHRKPSCSGIGSGCYDPRFIGGDGVVFYFHGKKDEHFSLVSDPKLQINARFMGLRPAGRTRDFTWIQALGILFGPPHHSALTVEAIPTKHWDDTVDHLKLSFNGEDLEIAEGHLSGWTSESEEVTFIRVERTGSMNSVMITVEGLAELSVTVVPITREDDKVHGYGIPADDCYAHLDVQFRFLGLSTQVEGVLGRTYRPDFENTAKAGVAMPVVGGEDKYRTSSLVSPDCTHCVFNPSPDL</sequence>
<protein>
    <submittedName>
        <fullName evidence="3 4">Uncharacterized protein LOC120267554</fullName>
    </submittedName>
</protein>
<dbReference type="RefSeq" id="XP_039131167.1">
    <property type="nucleotide sequence ID" value="XM_039275233.1"/>
</dbReference>
<feature type="chain" id="PRO_5044720533" evidence="1">
    <location>
        <begin position="26"/>
        <end position="324"/>
    </location>
</feature>
<dbReference type="RefSeq" id="XP_039131166.1">
    <property type="nucleotide sequence ID" value="XM_039275232.1"/>
</dbReference>
<dbReference type="PANTHER" id="PTHR31656">
    <property type="entry name" value="ROOT CAP DOMAIN-CONTAINING PROTEIN"/>
    <property type="match status" value="1"/>
</dbReference>
<keyword evidence="2" id="KW-1185">Reference proteome</keyword>
<organism evidence="2 4">
    <name type="scientific">Dioscorea cayennensis subsp. rotundata</name>
    <name type="common">White Guinea yam</name>
    <name type="synonym">Dioscorea rotundata</name>
    <dbReference type="NCBI Taxonomy" id="55577"/>
    <lineage>
        <taxon>Eukaryota</taxon>
        <taxon>Viridiplantae</taxon>
        <taxon>Streptophyta</taxon>
        <taxon>Embryophyta</taxon>
        <taxon>Tracheophyta</taxon>
        <taxon>Spermatophyta</taxon>
        <taxon>Magnoliopsida</taxon>
        <taxon>Liliopsida</taxon>
        <taxon>Dioscoreales</taxon>
        <taxon>Dioscoreaceae</taxon>
        <taxon>Dioscorea</taxon>
    </lineage>
</organism>
<evidence type="ECO:0000313" key="4">
    <source>
        <dbReference type="RefSeq" id="XP_039131167.1"/>
    </source>
</evidence>
<dbReference type="Pfam" id="PF06830">
    <property type="entry name" value="Root_cap"/>
    <property type="match status" value="1"/>
</dbReference>
<proteinExistence type="predicted"/>
<keyword evidence="1" id="KW-0732">Signal</keyword>
<accession>A0AB40BUM2</accession>
<dbReference type="AlphaFoldDB" id="A0AB40BUM2"/>
<feature type="signal peptide" evidence="1">
    <location>
        <begin position="1"/>
        <end position="25"/>
    </location>
</feature>
<gene>
    <name evidence="3 4" type="primary">LOC120267554</name>
</gene>
<name>A0AB40BUM2_DIOCR</name>
<evidence type="ECO:0000313" key="3">
    <source>
        <dbReference type="RefSeq" id="XP_039131166.1"/>
    </source>
</evidence>
<dbReference type="GeneID" id="120267554"/>
<reference evidence="3 4" key="1">
    <citation type="submission" date="2025-04" db="UniProtKB">
        <authorList>
            <consortium name="RefSeq"/>
        </authorList>
    </citation>
    <scope>IDENTIFICATION</scope>
</reference>
<dbReference type="Proteomes" id="UP001515500">
    <property type="component" value="Chromosome 8"/>
</dbReference>
<dbReference type="InterPro" id="IPR009646">
    <property type="entry name" value="Root_cap"/>
</dbReference>
<evidence type="ECO:0000313" key="2">
    <source>
        <dbReference type="Proteomes" id="UP001515500"/>
    </source>
</evidence>
<evidence type="ECO:0000256" key="1">
    <source>
        <dbReference type="SAM" id="SignalP"/>
    </source>
</evidence>